<dbReference type="OrthoDB" id="4843387at2759"/>
<evidence type="ECO:0000313" key="3">
    <source>
        <dbReference type="Proteomes" id="UP000821853"/>
    </source>
</evidence>
<dbReference type="GO" id="GO:0005634">
    <property type="term" value="C:nucleus"/>
    <property type="evidence" value="ECO:0007669"/>
    <property type="project" value="UniProtKB-SubCell"/>
</dbReference>
<organism evidence="2 3">
    <name type="scientific">Haemaphysalis longicornis</name>
    <name type="common">Bush tick</name>
    <dbReference type="NCBI Taxonomy" id="44386"/>
    <lineage>
        <taxon>Eukaryota</taxon>
        <taxon>Metazoa</taxon>
        <taxon>Ecdysozoa</taxon>
        <taxon>Arthropoda</taxon>
        <taxon>Chelicerata</taxon>
        <taxon>Arachnida</taxon>
        <taxon>Acari</taxon>
        <taxon>Parasitiformes</taxon>
        <taxon>Ixodida</taxon>
        <taxon>Ixodoidea</taxon>
        <taxon>Ixodidae</taxon>
        <taxon>Haemaphysalinae</taxon>
        <taxon>Haemaphysalis</taxon>
    </lineage>
</organism>
<dbReference type="VEuPathDB" id="VectorBase:HLOH_041675"/>
<dbReference type="InterPro" id="IPR009057">
    <property type="entry name" value="Homeodomain-like_sf"/>
</dbReference>
<protein>
    <submittedName>
        <fullName evidence="2">Uncharacterized protein</fullName>
    </submittedName>
</protein>
<dbReference type="EMBL" id="JABSTR010000001">
    <property type="protein sequence ID" value="KAH9361510.1"/>
    <property type="molecule type" value="Genomic_DNA"/>
</dbReference>
<proteinExistence type="predicted"/>
<comment type="caution">
    <text evidence="2">The sequence shown here is derived from an EMBL/GenBank/DDBJ whole genome shotgun (WGS) entry which is preliminary data.</text>
</comment>
<dbReference type="AlphaFoldDB" id="A0A9J6F796"/>
<name>A0A9J6F796_HAELO</name>
<sequence length="90" mass="9864">MWARGLAQPKIATAVGTTQSTVDRIIQAFRDEGRISDAARNYRRKTTEDEDCAMIAAAFADPFITVVQIRDSAGIDVCDRLCARGFVKLG</sequence>
<evidence type="ECO:0000256" key="1">
    <source>
        <dbReference type="ARBA" id="ARBA00004123"/>
    </source>
</evidence>
<accession>A0A9J6F796</accession>
<evidence type="ECO:0000313" key="2">
    <source>
        <dbReference type="EMBL" id="KAH9361510.1"/>
    </source>
</evidence>
<reference evidence="2 3" key="1">
    <citation type="journal article" date="2020" name="Cell">
        <title>Large-Scale Comparative Analyses of Tick Genomes Elucidate Their Genetic Diversity and Vector Capacities.</title>
        <authorList>
            <consortium name="Tick Genome and Microbiome Consortium (TIGMIC)"/>
            <person name="Jia N."/>
            <person name="Wang J."/>
            <person name="Shi W."/>
            <person name="Du L."/>
            <person name="Sun Y."/>
            <person name="Zhan W."/>
            <person name="Jiang J.F."/>
            <person name="Wang Q."/>
            <person name="Zhang B."/>
            <person name="Ji P."/>
            <person name="Bell-Sakyi L."/>
            <person name="Cui X.M."/>
            <person name="Yuan T.T."/>
            <person name="Jiang B.G."/>
            <person name="Yang W.F."/>
            <person name="Lam T.T."/>
            <person name="Chang Q.C."/>
            <person name="Ding S.J."/>
            <person name="Wang X.J."/>
            <person name="Zhu J.G."/>
            <person name="Ruan X.D."/>
            <person name="Zhao L."/>
            <person name="Wei J.T."/>
            <person name="Ye R.Z."/>
            <person name="Que T.C."/>
            <person name="Du C.H."/>
            <person name="Zhou Y.H."/>
            <person name="Cheng J.X."/>
            <person name="Dai P.F."/>
            <person name="Guo W.B."/>
            <person name="Han X.H."/>
            <person name="Huang E.J."/>
            <person name="Li L.F."/>
            <person name="Wei W."/>
            <person name="Gao Y.C."/>
            <person name="Liu J.Z."/>
            <person name="Shao H.Z."/>
            <person name="Wang X."/>
            <person name="Wang C.C."/>
            <person name="Yang T.C."/>
            <person name="Huo Q.B."/>
            <person name="Li W."/>
            <person name="Chen H.Y."/>
            <person name="Chen S.E."/>
            <person name="Zhou L.G."/>
            <person name="Ni X.B."/>
            <person name="Tian J.H."/>
            <person name="Sheng Y."/>
            <person name="Liu T."/>
            <person name="Pan Y.S."/>
            <person name="Xia L.Y."/>
            <person name="Li J."/>
            <person name="Zhao F."/>
            <person name="Cao W.C."/>
        </authorList>
    </citation>
    <scope>NUCLEOTIDE SEQUENCE [LARGE SCALE GENOMIC DNA]</scope>
    <source>
        <strain evidence="2">HaeL-2018</strain>
    </source>
</reference>
<keyword evidence="3" id="KW-1185">Reference proteome</keyword>
<comment type="subcellular location">
    <subcellularLocation>
        <location evidence="1">Nucleus</location>
    </subcellularLocation>
</comment>
<gene>
    <name evidence="2" type="ORF">HPB48_022284</name>
</gene>
<dbReference type="Proteomes" id="UP000821853">
    <property type="component" value="Chromosome 1"/>
</dbReference>
<dbReference type="SUPFAM" id="SSF46689">
    <property type="entry name" value="Homeodomain-like"/>
    <property type="match status" value="1"/>
</dbReference>